<evidence type="ECO:0000313" key="5">
    <source>
        <dbReference type="EMBL" id="SCQ17682.1"/>
    </source>
</evidence>
<name>A0A1D3UC09_TANFO</name>
<organism evidence="5 6">
    <name type="scientific">Tannerella forsythia</name>
    <name type="common">Bacteroides forsythus</name>
    <dbReference type="NCBI Taxonomy" id="28112"/>
    <lineage>
        <taxon>Bacteria</taxon>
        <taxon>Pseudomonadati</taxon>
        <taxon>Bacteroidota</taxon>
        <taxon>Bacteroidia</taxon>
        <taxon>Bacteroidales</taxon>
        <taxon>Tannerellaceae</taxon>
        <taxon>Tannerella</taxon>
    </lineage>
</organism>
<evidence type="ECO:0000256" key="4">
    <source>
        <dbReference type="ARBA" id="ARBA00023136"/>
    </source>
</evidence>
<evidence type="ECO:0000256" key="2">
    <source>
        <dbReference type="ARBA" id="ARBA00022692"/>
    </source>
</evidence>
<dbReference type="GO" id="GO:0005524">
    <property type="term" value="F:ATP binding"/>
    <property type="evidence" value="ECO:0007669"/>
    <property type="project" value="InterPro"/>
</dbReference>
<sequence length="114" mass="13598">MRYRRELDHRRFAQSAGEQSNIIQLITGMQEIKLNNCEKQKRWQWERIQVKLFKIGVKGLALGQMQQVGSVISVILFEKCIYKKLNKVTMRRFFTWGICMCGKYILNSRPDVLW</sequence>
<reference evidence="5 6" key="1">
    <citation type="submission" date="2016-09" db="EMBL/GenBank/DDBJ databases">
        <authorList>
            <person name="Capua I."/>
            <person name="De Benedictis P."/>
            <person name="Joannis T."/>
            <person name="Lombin L.H."/>
            <person name="Cattoli G."/>
        </authorList>
    </citation>
    <scope>NUCLEOTIDE SEQUENCE [LARGE SCALE GENOMIC DNA]</scope>
    <source>
        <strain evidence="5 6">UB20</strain>
    </source>
</reference>
<evidence type="ECO:0000313" key="6">
    <source>
        <dbReference type="Proteomes" id="UP000182057"/>
    </source>
</evidence>
<dbReference type="GO" id="GO:0005886">
    <property type="term" value="C:plasma membrane"/>
    <property type="evidence" value="ECO:0007669"/>
    <property type="project" value="UniProtKB-SubCell"/>
</dbReference>
<keyword evidence="4" id="KW-0472">Membrane</keyword>
<dbReference type="InterPro" id="IPR036640">
    <property type="entry name" value="ABC1_TM_sf"/>
</dbReference>
<proteinExistence type="predicted"/>
<dbReference type="Proteomes" id="UP000182057">
    <property type="component" value="Unassembled WGS sequence"/>
</dbReference>
<accession>A0A1D3UC09</accession>
<evidence type="ECO:0000256" key="1">
    <source>
        <dbReference type="ARBA" id="ARBA00004651"/>
    </source>
</evidence>
<dbReference type="EMBL" id="FMMM01000012">
    <property type="protein sequence ID" value="SCQ17682.1"/>
    <property type="molecule type" value="Genomic_DNA"/>
</dbReference>
<comment type="subcellular location">
    <subcellularLocation>
        <location evidence="1">Cell membrane</location>
        <topology evidence="1">Multi-pass membrane protein</topology>
    </subcellularLocation>
</comment>
<evidence type="ECO:0000256" key="3">
    <source>
        <dbReference type="ARBA" id="ARBA00022989"/>
    </source>
</evidence>
<keyword evidence="3" id="KW-1133">Transmembrane helix</keyword>
<dbReference type="SUPFAM" id="SSF90123">
    <property type="entry name" value="ABC transporter transmembrane region"/>
    <property type="match status" value="1"/>
</dbReference>
<gene>
    <name evidence="5" type="ORF">TFUB20_00079</name>
</gene>
<dbReference type="AlphaFoldDB" id="A0A1D3UC09"/>
<protein>
    <submittedName>
        <fullName evidence="5">Uncharacterized protein</fullName>
    </submittedName>
</protein>
<keyword evidence="2" id="KW-0812">Transmembrane</keyword>